<dbReference type="STRING" id="395493.BegalDRAFT_1033"/>
<dbReference type="InterPro" id="IPR013467">
    <property type="entry name" value="HNH78-like"/>
</dbReference>
<evidence type="ECO:0000313" key="2">
    <source>
        <dbReference type="Proteomes" id="UP000005744"/>
    </source>
</evidence>
<gene>
    <name evidence="1" type="ORF">BegalDRAFT_1033</name>
</gene>
<reference evidence="1 2" key="1">
    <citation type="submission" date="2011-11" db="EMBL/GenBank/DDBJ databases">
        <title>Improved High-Quality Draft sequence of Beggiatoa alba B18lD.</title>
        <authorList>
            <consortium name="US DOE Joint Genome Institute"/>
            <person name="Lucas S."/>
            <person name="Han J."/>
            <person name="Lapidus A."/>
            <person name="Cheng J.-F."/>
            <person name="Goodwin L."/>
            <person name="Pitluck S."/>
            <person name="Peters L."/>
            <person name="Mikhailova N."/>
            <person name="Held B."/>
            <person name="Detter J.C."/>
            <person name="Han C."/>
            <person name="Tapia R."/>
            <person name="Land M."/>
            <person name="Hauser L."/>
            <person name="Kyrpides N."/>
            <person name="Ivanova N."/>
            <person name="Pagani I."/>
            <person name="Samuel K."/>
            <person name="Teske A."/>
            <person name="Mueller J."/>
            <person name="Woyke T."/>
        </authorList>
    </citation>
    <scope>NUCLEOTIDE SEQUENCE [LARGE SCALE GENOMIC DNA]</scope>
    <source>
        <strain evidence="1 2">B18LD</strain>
    </source>
</reference>
<proteinExistence type="predicted"/>
<dbReference type="NCBIfam" id="TIGR02646">
    <property type="entry name" value="retron system putative HNH endonuclease"/>
    <property type="match status" value="1"/>
</dbReference>
<dbReference type="RefSeq" id="WP_002684339.1">
    <property type="nucleotide sequence ID" value="NZ_JH600070.1"/>
</dbReference>
<dbReference type="EMBL" id="JH600070">
    <property type="protein sequence ID" value="EIJ41936.1"/>
    <property type="molecule type" value="Genomic_DNA"/>
</dbReference>
<dbReference type="Proteomes" id="UP000005744">
    <property type="component" value="Unassembled WGS sequence"/>
</dbReference>
<sequence length="213" mass="24869">MIKIVKHIEPNSLIQHRCQDNATYNDLSKEAKDELRHQLLIEQGYLCAYCMQRIEKENSKIEHWHCQSRYPKEQLDYKNMLAVCQGNEGQDEKQQHCDTKKGNTDITCHPADSASQYLLETLKYLGDGRIQSTESELNKQIETILNLNISRLMDNRKNIVIAVKKVLNSKKGSRTQSEIQQYLNRWKSRDVGGKYQAYCGVAIDYLEKKLKRF</sequence>
<accession>I3CE93</accession>
<protein>
    <submittedName>
        <fullName evidence="1">TIGR02646 family protein</fullName>
    </submittedName>
</protein>
<dbReference type="AlphaFoldDB" id="I3CE93"/>
<dbReference type="HOGENOM" id="CLU_092819_1_0_6"/>
<organism evidence="1 2">
    <name type="scientific">Beggiatoa alba B18LD</name>
    <dbReference type="NCBI Taxonomy" id="395493"/>
    <lineage>
        <taxon>Bacteria</taxon>
        <taxon>Pseudomonadati</taxon>
        <taxon>Pseudomonadota</taxon>
        <taxon>Gammaproteobacteria</taxon>
        <taxon>Thiotrichales</taxon>
        <taxon>Thiotrichaceae</taxon>
        <taxon>Beggiatoa</taxon>
    </lineage>
</organism>
<evidence type="ECO:0000313" key="1">
    <source>
        <dbReference type="EMBL" id="EIJ41936.1"/>
    </source>
</evidence>
<dbReference type="eggNOG" id="COG1403">
    <property type="taxonomic scope" value="Bacteria"/>
</dbReference>
<name>I3CE93_9GAMM</name>
<dbReference type="OrthoDB" id="6975485at2"/>
<keyword evidence="2" id="KW-1185">Reference proteome</keyword>